<organism evidence="3 4">
    <name type="scientific">Cotesia typhae</name>
    <dbReference type="NCBI Taxonomy" id="2053667"/>
    <lineage>
        <taxon>Eukaryota</taxon>
        <taxon>Metazoa</taxon>
        <taxon>Ecdysozoa</taxon>
        <taxon>Arthropoda</taxon>
        <taxon>Hexapoda</taxon>
        <taxon>Insecta</taxon>
        <taxon>Pterygota</taxon>
        <taxon>Neoptera</taxon>
        <taxon>Endopterygota</taxon>
        <taxon>Hymenoptera</taxon>
        <taxon>Apocrita</taxon>
        <taxon>Ichneumonoidea</taxon>
        <taxon>Braconidae</taxon>
        <taxon>Microgastrinae</taxon>
        <taxon>Cotesia</taxon>
    </lineage>
</organism>
<evidence type="ECO:0000256" key="1">
    <source>
        <dbReference type="SAM" id="Phobius"/>
    </source>
</evidence>
<evidence type="ECO:0000256" key="2">
    <source>
        <dbReference type="SAM" id="SignalP"/>
    </source>
</evidence>
<dbReference type="Proteomes" id="UP000729913">
    <property type="component" value="Unassembled WGS sequence"/>
</dbReference>
<dbReference type="OrthoDB" id="7678208at2759"/>
<keyword evidence="1" id="KW-1133">Transmembrane helix</keyword>
<protein>
    <submittedName>
        <fullName evidence="3">Uncharacterized protein</fullName>
    </submittedName>
</protein>
<evidence type="ECO:0000313" key="4">
    <source>
        <dbReference type="Proteomes" id="UP000729913"/>
    </source>
</evidence>
<dbReference type="EMBL" id="JAAOIC020000049">
    <property type="protein sequence ID" value="KAG8036186.1"/>
    <property type="molecule type" value="Genomic_DNA"/>
</dbReference>
<sequence length="769" mass="88947">FKIIKPFCLILLLVTITQKLYSLIKEAYFVKMKHLLRLLKDSSLENNNQLYDSILILANYDTPWLTNDDMMFLTTSEFANISLYKLFIHVENIKSVTDDEFFKEIDALILENFGDNELRELKITSMTNLHVVNSLIIALLTIPINAFTVNISKTKFSAEKSLENSLPISPLKMLLKNPTLLDANDAIHKSYRCEKKIDSIDIYVGPPVHYDNFTNLLCLLMRIPSNELWQSSHNKHGYKTQMIIVNDLRIINAELNDPKVSKIIESLMELQVLKIQDIKTAVDSALSALNHNQLYDQNGFKNAAKKFEMSNIPAEPRTRIQHILLISYTFKSEKELSLKKLDSVMLAALNHELIDLEIDISYNPLSSLLNSSSPSDIEICNNLNRMTVKSILASYNNFENNMPLMQLSTIACPLIYKQFIAIFPFCNGNIINIVKCDVSELNCDGSYDVVSLCPHPTYNPSYISDTVIKKLELLISFLEFDGNYSNFENIINLIPFDVDDMPYIMTIIFSMTNIVYVTVCAAVYTYHMSLFKHYHVQSMYRLTCILGPDAYKLVLNNNIKLPPIQEQTSKLYLMSIDALFPAQLHLVNVPLDEFDNTITNDNNVNKYKLNKHFSKTYPEYIVWLYLLSLINAHKERDGDLIKRENYLLMMLRNTVENPHELHYIKQKLQHNVSELNTKFSARTSYQMIDFDNDDIDVEEIRATGEEITEDMTDRVNRQPEQHDVGIIYRHLINNKCNLQNDVWGLLYFMLRTKNVDDFIDCIKCYVDDL</sequence>
<feature type="transmembrane region" description="Helical" evidence="1">
    <location>
        <begin position="503"/>
        <end position="526"/>
    </location>
</feature>
<keyword evidence="1" id="KW-0812">Transmembrane</keyword>
<reference evidence="3" key="1">
    <citation type="submission" date="2020-03" db="EMBL/GenBank/DDBJ databases">
        <authorList>
            <person name="Chebbi M.A."/>
            <person name="Drezen J.M."/>
        </authorList>
    </citation>
    <scope>NUCLEOTIDE SEQUENCE</scope>
    <source>
        <tissue evidence="3">Whole body</tissue>
    </source>
</reference>
<feature type="signal peptide" evidence="2">
    <location>
        <begin position="1"/>
        <end position="22"/>
    </location>
</feature>
<keyword evidence="1" id="KW-0472">Membrane</keyword>
<keyword evidence="2" id="KW-0732">Signal</keyword>
<dbReference type="AlphaFoldDB" id="A0A8J5R1F3"/>
<comment type="caution">
    <text evidence="3">The sequence shown here is derived from an EMBL/GenBank/DDBJ whole genome shotgun (WGS) entry which is preliminary data.</text>
</comment>
<feature type="non-terminal residue" evidence="3">
    <location>
        <position position="1"/>
    </location>
</feature>
<accession>A0A8J5R1F3</accession>
<feature type="chain" id="PRO_5035201938" evidence="2">
    <location>
        <begin position="23"/>
        <end position="769"/>
    </location>
</feature>
<reference evidence="3" key="2">
    <citation type="submission" date="2021-04" db="EMBL/GenBank/DDBJ databases">
        <title>Genome-wide patterns of bracovirus chromosomal integration into multiple host tissues during parasitism.</title>
        <authorList>
            <person name="Chebbi M.A.C."/>
        </authorList>
    </citation>
    <scope>NUCLEOTIDE SEQUENCE</scope>
    <source>
        <tissue evidence="3">Whole body</tissue>
    </source>
</reference>
<evidence type="ECO:0000313" key="3">
    <source>
        <dbReference type="EMBL" id="KAG8036186.1"/>
    </source>
</evidence>
<name>A0A8J5R1F3_9HYME</name>
<keyword evidence="4" id="KW-1185">Reference proteome</keyword>
<proteinExistence type="predicted"/>
<gene>
    <name evidence="3" type="ORF">G9C98_004766</name>
</gene>